<name>A0AAV7VHA4_PLEWA</name>
<dbReference type="Proteomes" id="UP001066276">
    <property type="component" value="Chromosome 2_1"/>
</dbReference>
<protein>
    <submittedName>
        <fullName evidence="2">Uncharacterized protein</fullName>
    </submittedName>
</protein>
<keyword evidence="3" id="KW-1185">Reference proteome</keyword>
<reference evidence="2" key="1">
    <citation type="journal article" date="2022" name="bioRxiv">
        <title>Sequencing and chromosome-scale assembly of the giantPleurodeles waltlgenome.</title>
        <authorList>
            <person name="Brown T."/>
            <person name="Elewa A."/>
            <person name="Iarovenko S."/>
            <person name="Subramanian E."/>
            <person name="Araus A.J."/>
            <person name="Petzold A."/>
            <person name="Susuki M."/>
            <person name="Suzuki K.-i.T."/>
            <person name="Hayashi T."/>
            <person name="Toyoda A."/>
            <person name="Oliveira C."/>
            <person name="Osipova E."/>
            <person name="Leigh N.D."/>
            <person name="Simon A."/>
            <person name="Yun M.H."/>
        </authorList>
    </citation>
    <scope>NUCLEOTIDE SEQUENCE</scope>
    <source>
        <strain evidence="2">20211129_DDA</strain>
        <tissue evidence="2">Liver</tissue>
    </source>
</reference>
<organism evidence="2 3">
    <name type="scientific">Pleurodeles waltl</name>
    <name type="common">Iberian ribbed newt</name>
    <dbReference type="NCBI Taxonomy" id="8319"/>
    <lineage>
        <taxon>Eukaryota</taxon>
        <taxon>Metazoa</taxon>
        <taxon>Chordata</taxon>
        <taxon>Craniata</taxon>
        <taxon>Vertebrata</taxon>
        <taxon>Euteleostomi</taxon>
        <taxon>Amphibia</taxon>
        <taxon>Batrachia</taxon>
        <taxon>Caudata</taxon>
        <taxon>Salamandroidea</taxon>
        <taxon>Salamandridae</taxon>
        <taxon>Pleurodelinae</taxon>
        <taxon>Pleurodeles</taxon>
    </lineage>
</organism>
<sequence>MAVRPADIQCPEGRAYVLLQVTPATPYHTSSGGCAKLKSDRRTACNHCQGSAAHNCLYPGEAESATPNAPDASSNTVPGARREQAAALRINHLRRHILRCSVPGGGGGMERPAIQPRALTSAQSRAPDEIPTAAVGSPGEERCVATS</sequence>
<evidence type="ECO:0000256" key="1">
    <source>
        <dbReference type="SAM" id="MobiDB-lite"/>
    </source>
</evidence>
<gene>
    <name evidence="2" type="ORF">NDU88_004498</name>
</gene>
<evidence type="ECO:0000313" key="2">
    <source>
        <dbReference type="EMBL" id="KAJ1200677.1"/>
    </source>
</evidence>
<feature type="region of interest" description="Disordered" evidence="1">
    <location>
        <begin position="101"/>
        <end position="147"/>
    </location>
</feature>
<feature type="compositionally biased region" description="Polar residues" evidence="1">
    <location>
        <begin position="65"/>
        <end position="77"/>
    </location>
</feature>
<feature type="region of interest" description="Disordered" evidence="1">
    <location>
        <begin position="60"/>
        <end position="81"/>
    </location>
</feature>
<dbReference type="EMBL" id="JANPWB010000003">
    <property type="protein sequence ID" value="KAJ1200677.1"/>
    <property type="molecule type" value="Genomic_DNA"/>
</dbReference>
<proteinExistence type="predicted"/>
<evidence type="ECO:0000313" key="3">
    <source>
        <dbReference type="Proteomes" id="UP001066276"/>
    </source>
</evidence>
<dbReference type="AlphaFoldDB" id="A0AAV7VHA4"/>
<dbReference type="PROSITE" id="PS51257">
    <property type="entry name" value="PROKAR_LIPOPROTEIN"/>
    <property type="match status" value="1"/>
</dbReference>
<accession>A0AAV7VHA4</accession>
<comment type="caution">
    <text evidence="2">The sequence shown here is derived from an EMBL/GenBank/DDBJ whole genome shotgun (WGS) entry which is preliminary data.</text>
</comment>